<gene>
    <name evidence="3" type="ORF">COI93_10170</name>
</gene>
<dbReference type="Proteomes" id="UP000242656">
    <property type="component" value="Unassembled WGS sequence"/>
</dbReference>
<dbReference type="GO" id="GO:0004519">
    <property type="term" value="F:endonuclease activity"/>
    <property type="evidence" value="ECO:0007669"/>
    <property type="project" value="UniProtKB-KW"/>
</dbReference>
<name>A0A2B0MJS2_BACCE</name>
<dbReference type="Pfam" id="PF08722">
    <property type="entry name" value="Tn7_TnsA-like_N"/>
    <property type="match status" value="1"/>
</dbReference>
<sequence length="277" mass="32367">MAKRKYEWDAKKIERYIKQGRGQKEGENYKPWLLAQDVPSIGRDGQREGWKTGRDHHLLSDLESDYFYLLEWSSTVTDIREQFPLLPIEETVSIAEGLGVKHPNDNKTQEIVVMTTDFIINVDSKELVRTLKYAKDLEDAHTIEKLEIEREYWRRRNIDWGIVTDKEIPEIFCENVKWVRKEYHNPDVSELGSFIVESIEKIVYQLIQDETTPLSIATSHTDDRLGLEPGTSLAMIRHFIARKRWIVNMNEKIVPSLPLKGVSISTNSDYKKVEGYQ</sequence>
<keyword evidence="3" id="KW-0540">Nuclease</keyword>
<dbReference type="Gene3D" id="1.10.10.10">
    <property type="entry name" value="Winged helix-like DNA-binding domain superfamily/Winged helix DNA-binding domain"/>
    <property type="match status" value="1"/>
</dbReference>
<dbReference type="InterPro" id="IPR014832">
    <property type="entry name" value="TnsA_C"/>
</dbReference>
<feature type="domain" description="TnsA endonuclease C-terminal" evidence="1">
    <location>
        <begin position="167"/>
        <end position="249"/>
    </location>
</feature>
<evidence type="ECO:0000259" key="1">
    <source>
        <dbReference type="Pfam" id="PF08721"/>
    </source>
</evidence>
<accession>A0A2B0MJS2</accession>
<dbReference type="Gene3D" id="3.40.1350.10">
    <property type="match status" value="1"/>
</dbReference>
<keyword evidence="3" id="KW-0378">Hydrolase</keyword>
<comment type="caution">
    <text evidence="3">The sequence shown here is derived from an EMBL/GenBank/DDBJ whole genome shotgun (WGS) entry which is preliminary data.</text>
</comment>
<evidence type="ECO:0000313" key="4">
    <source>
        <dbReference type="Proteomes" id="UP000242656"/>
    </source>
</evidence>
<organism evidence="3 4">
    <name type="scientific">Bacillus cereus</name>
    <dbReference type="NCBI Taxonomy" id="1396"/>
    <lineage>
        <taxon>Bacteria</taxon>
        <taxon>Bacillati</taxon>
        <taxon>Bacillota</taxon>
        <taxon>Bacilli</taxon>
        <taxon>Bacillales</taxon>
        <taxon>Bacillaceae</taxon>
        <taxon>Bacillus</taxon>
        <taxon>Bacillus cereus group</taxon>
    </lineage>
</organism>
<dbReference type="Pfam" id="PF08721">
    <property type="entry name" value="Tn7_Tnp_TnsA_C"/>
    <property type="match status" value="1"/>
</dbReference>
<dbReference type="AlphaFoldDB" id="A0A2B0MJS2"/>
<reference evidence="3 4" key="1">
    <citation type="submission" date="2017-09" db="EMBL/GenBank/DDBJ databases">
        <title>Large-scale bioinformatics analysis of Bacillus genomes uncovers conserved roles of natural products in bacterial physiology.</title>
        <authorList>
            <consortium name="Agbiome Team Llc"/>
            <person name="Bleich R.M."/>
            <person name="Grubbs K.J."/>
            <person name="Santa Maria K.C."/>
            <person name="Allen S.E."/>
            <person name="Farag S."/>
            <person name="Shank E.A."/>
            <person name="Bowers A."/>
        </authorList>
    </citation>
    <scope>NUCLEOTIDE SEQUENCE [LARGE SCALE GENOMIC DNA]</scope>
    <source>
        <strain evidence="3 4">AFS083043</strain>
    </source>
</reference>
<evidence type="ECO:0000313" key="3">
    <source>
        <dbReference type="EMBL" id="PFK43184.1"/>
    </source>
</evidence>
<dbReference type="InterPro" id="IPR036388">
    <property type="entry name" value="WH-like_DNA-bd_sf"/>
</dbReference>
<protein>
    <submittedName>
        <fullName evidence="3">Heteromeric transposase endonuclease subunit TnsA</fullName>
    </submittedName>
</protein>
<dbReference type="RefSeq" id="WP_098490692.1">
    <property type="nucleotide sequence ID" value="NZ_NUWN01000035.1"/>
</dbReference>
<feature type="domain" description="TnsA endonuclease N-terminal" evidence="2">
    <location>
        <begin position="74"/>
        <end position="165"/>
    </location>
</feature>
<dbReference type="InterPro" id="IPR011335">
    <property type="entry name" value="Restrct_endonuc-II-like"/>
</dbReference>
<dbReference type="InterPro" id="IPR014833">
    <property type="entry name" value="TnsA_N"/>
</dbReference>
<evidence type="ECO:0000259" key="2">
    <source>
        <dbReference type="Pfam" id="PF08722"/>
    </source>
</evidence>
<proteinExistence type="predicted"/>
<dbReference type="SUPFAM" id="SSF52980">
    <property type="entry name" value="Restriction endonuclease-like"/>
    <property type="match status" value="1"/>
</dbReference>
<keyword evidence="3" id="KW-0255">Endonuclease</keyword>
<dbReference type="CDD" id="cd22362">
    <property type="entry name" value="TnsA_endonuclease-like"/>
    <property type="match status" value="1"/>
</dbReference>
<dbReference type="EMBL" id="NUWN01000035">
    <property type="protein sequence ID" value="PFK43184.1"/>
    <property type="molecule type" value="Genomic_DNA"/>
</dbReference>
<dbReference type="InterPro" id="IPR011856">
    <property type="entry name" value="tRNA_endonuc-like_dom_sf"/>
</dbReference>
<dbReference type="GO" id="GO:0003676">
    <property type="term" value="F:nucleic acid binding"/>
    <property type="evidence" value="ECO:0007669"/>
    <property type="project" value="InterPro"/>
</dbReference>